<dbReference type="RefSeq" id="WP_075138465.1">
    <property type="nucleotide sequence ID" value="NZ_MSIF01000044.1"/>
</dbReference>
<reference evidence="4 5" key="1">
    <citation type="submission" date="2016-12" db="EMBL/GenBank/DDBJ databases">
        <title>The draft genome sequence of Actinophytocola xinjiangensis.</title>
        <authorList>
            <person name="Wang W."/>
            <person name="Yuan L."/>
        </authorList>
    </citation>
    <scope>NUCLEOTIDE SEQUENCE [LARGE SCALE GENOMIC DNA]</scope>
    <source>
        <strain evidence="4 5">CGMCC 4.4663</strain>
    </source>
</reference>
<sequence>MRTPDLPHSREANKRLHDLVPGGAHTYAKGEDQYPEGLAPVISHGRGAHVWDVDGHSYVEYGSGLRSVSLGHVHPRVTEAVRAQLELGSNFVRPSRLEIDAAQMFLATVPTAEMVKFAKNGSDVTTAAVRLARAATGRDLVALCADQPFFATDDWFVATTAMAAGVPRAIADLTVTFPYGDLPAVEALFAEHDGRIAALVLEAATQADPPPGYLRGLRELCTRHGVVLVFDEMITGFRWSESGAQGVYGVTPDLSTFGKALGNGFAVAALAGKRELMELGGLRDHRERVFLLSTTHGAESHSLAAAMAVMQTYDREGIAEQLHVLGTRLAAGVRAAARAAGVADHVVVRGRESNLVFGTLDGDGQPSQAYRTLFLRQLVSGGVLGPSFVVSSALSDVDLEYTVDVVARACAVYRRALDAGDPTPWLGGRPVRPVFRRYA</sequence>
<dbReference type="AlphaFoldDB" id="A0A7Z1ATI8"/>
<comment type="similarity">
    <text evidence="3">Belongs to the class-III pyridoxal-phosphate-dependent aminotransferase family.</text>
</comment>
<name>A0A7Z1ATI8_9PSEU</name>
<evidence type="ECO:0000256" key="3">
    <source>
        <dbReference type="RuleBase" id="RU003560"/>
    </source>
</evidence>
<evidence type="ECO:0000256" key="2">
    <source>
        <dbReference type="ARBA" id="ARBA00022898"/>
    </source>
</evidence>
<organism evidence="4 5">
    <name type="scientific">Actinophytocola xinjiangensis</name>
    <dbReference type="NCBI Taxonomy" id="485602"/>
    <lineage>
        <taxon>Bacteria</taxon>
        <taxon>Bacillati</taxon>
        <taxon>Actinomycetota</taxon>
        <taxon>Actinomycetes</taxon>
        <taxon>Pseudonocardiales</taxon>
        <taxon>Pseudonocardiaceae</taxon>
    </lineage>
</organism>
<dbReference type="NCBIfam" id="NF004856">
    <property type="entry name" value="PRK06209.1"/>
    <property type="match status" value="1"/>
</dbReference>
<dbReference type="Proteomes" id="UP000185696">
    <property type="component" value="Unassembled WGS sequence"/>
</dbReference>
<dbReference type="Gene3D" id="3.40.640.10">
    <property type="entry name" value="Type I PLP-dependent aspartate aminotransferase-like (Major domain)"/>
    <property type="match status" value="1"/>
</dbReference>
<dbReference type="PANTHER" id="PTHR43713">
    <property type="entry name" value="GLUTAMATE-1-SEMIALDEHYDE 2,1-AMINOMUTASE"/>
    <property type="match status" value="1"/>
</dbReference>
<dbReference type="InterPro" id="IPR015421">
    <property type="entry name" value="PyrdxlP-dep_Trfase_major"/>
</dbReference>
<proteinExistence type="inferred from homology"/>
<gene>
    <name evidence="4" type="ORF">BLA60_40765</name>
</gene>
<comment type="caution">
    <text evidence="4">The sequence shown here is derived from an EMBL/GenBank/DDBJ whole genome shotgun (WGS) entry which is preliminary data.</text>
</comment>
<accession>A0A7Z1ATI8</accession>
<dbReference type="Gene3D" id="3.90.1150.10">
    <property type="entry name" value="Aspartate Aminotransferase, domain 1"/>
    <property type="match status" value="1"/>
</dbReference>
<dbReference type="InterPro" id="IPR005814">
    <property type="entry name" value="Aminotrans_3"/>
</dbReference>
<keyword evidence="5" id="KW-1185">Reference proteome</keyword>
<keyword evidence="2 3" id="KW-0663">Pyridoxal phosphate</keyword>
<dbReference type="OrthoDB" id="9801052at2"/>
<protein>
    <submittedName>
        <fullName evidence="4">Glutamate-1-semialdehyde 2,1-aminomutase</fullName>
    </submittedName>
</protein>
<dbReference type="GO" id="GO:0030170">
    <property type="term" value="F:pyridoxal phosphate binding"/>
    <property type="evidence" value="ECO:0007669"/>
    <property type="project" value="InterPro"/>
</dbReference>
<dbReference type="GO" id="GO:0008483">
    <property type="term" value="F:transaminase activity"/>
    <property type="evidence" value="ECO:0007669"/>
    <property type="project" value="InterPro"/>
</dbReference>
<evidence type="ECO:0000313" key="5">
    <source>
        <dbReference type="Proteomes" id="UP000185696"/>
    </source>
</evidence>
<dbReference type="InterPro" id="IPR015422">
    <property type="entry name" value="PyrdxlP-dep_Trfase_small"/>
</dbReference>
<comment type="cofactor">
    <cofactor evidence="1">
        <name>pyridoxal 5'-phosphate</name>
        <dbReference type="ChEBI" id="CHEBI:597326"/>
    </cofactor>
</comment>
<dbReference type="PANTHER" id="PTHR43713:SF3">
    <property type="entry name" value="GLUTAMATE-1-SEMIALDEHYDE 2,1-AMINOMUTASE 1, CHLOROPLASTIC-RELATED"/>
    <property type="match status" value="1"/>
</dbReference>
<dbReference type="SUPFAM" id="SSF53383">
    <property type="entry name" value="PLP-dependent transferases"/>
    <property type="match status" value="1"/>
</dbReference>
<dbReference type="InterPro" id="IPR015424">
    <property type="entry name" value="PyrdxlP-dep_Trfase"/>
</dbReference>
<dbReference type="EMBL" id="MSIF01000044">
    <property type="protein sequence ID" value="OLF04438.1"/>
    <property type="molecule type" value="Genomic_DNA"/>
</dbReference>
<evidence type="ECO:0000256" key="1">
    <source>
        <dbReference type="ARBA" id="ARBA00001933"/>
    </source>
</evidence>
<dbReference type="Pfam" id="PF00202">
    <property type="entry name" value="Aminotran_3"/>
    <property type="match status" value="1"/>
</dbReference>
<evidence type="ECO:0000313" key="4">
    <source>
        <dbReference type="EMBL" id="OLF04438.1"/>
    </source>
</evidence>